<sequence>MEAVIVFNQELSGLYDQRPPISKAKMASITKTAMKAIKFYKHVVQSVEKFILKCKAEYKVPGLYVIDSIVRQSRHQFGAEKDVFAPRFARNMQNTFANLFRCAAEDKSKIIRVLNLWQKNSVFAPEVIQPLFDLADPSHIIYQNQPPIESSSNGINLNSSMNQESPPPNMDDGHTMSSDTSGPMAIPTASQLDSSTIRQLQQLQQLLIRQTGSEPIGGSSSSSAPPDSVKFNKKVLDYDYGDDEDDDNDRTTTPRNQNNLLTESNSIAQLLNDPNVLRQLQNLQKLKQQEEKQSKLTEMRLQEEAFEKHLATVLKKLPFANECDLSRQPNEQNQIFGMQSSMGGLMQQNNLAGPSDQVEPEIELVSDDGKVEVINLDGNSRSPSMDRDRYKRRRSRSRSRDRSGRRRRSRTRSRSPRSRRRGSRDRDRDRGKDKDKERSREMERDYERERRRKGLHDIKKDHLSVCSTTLWVGHLSKLVQQEELSDTFAKYGDIISIDMIIPRGCAFLVMNRRQDAYKAMGSLKNYKLQGRSIIISWAAGKGVKGKEWKDYWDLDTGISYIPFSKLSNSTDFEALEEGGMFDEDSMPTWLKEKLKSSPQKKDLMSMDPGQLFQMNMTGRVDTTQPPPGGQMMPGMPIVSPFPMGHVPRLMTPMGLMTPNLVPGLSLGVPPPPMMIQGSMVPGIPPIPMDKSVPPPVATGNPQPGFMNHFPPMPPHQMSHLPPVSVPSNSDDHMDIEMEDEPAAKVAGSSTNVNMFNRPPPQMFDHNMPPIQTNLAPNYNKDHNERDRRQGGHDRRSNSRDRRSNEREFRSGDRGRERDRDRDRDNRRSDRDRRNDFRNGSNASNSRWPGERGRSRDNDNSFRDNRRESRDRNDRNDRDKSLQDRLRDMANDGNRNEYNRRNDSDCMPPWREGPPQSFQGNFMDQNARNIRPMNMGPTPLEDIRLAPMVIDNIRGPPPLGHRGDFNRNEEFDSRRGGPHREFFGPNRFGPPGPMIRGGPPPFGPRMGGNTPMFMRGQRPPGPGFTERPFFDRGGGFDDRSGGRVPRNMMDNRRDEPINRPMWNASSKDEERVPVSNSEPNEPKDKKASRWANSSP</sequence>
<dbReference type="InterPro" id="IPR000504">
    <property type="entry name" value="RRM_dom"/>
</dbReference>
<evidence type="ECO:0000256" key="1">
    <source>
        <dbReference type="ARBA" id="ARBA00022884"/>
    </source>
</evidence>
<dbReference type="GO" id="GO:0003723">
    <property type="term" value="F:RNA binding"/>
    <property type="evidence" value="ECO:0007669"/>
    <property type="project" value="UniProtKB-UniRule"/>
</dbReference>
<dbReference type="InterPro" id="IPR051485">
    <property type="entry name" value="SR-CTD_assoc_factor"/>
</dbReference>
<evidence type="ECO:0000256" key="2">
    <source>
        <dbReference type="PROSITE-ProRule" id="PRU00176"/>
    </source>
</evidence>
<dbReference type="EMBL" id="WJQU01000001">
    <property type="protein sequence ID" value="KAJ6648579.1"/>
    <property type="molecule type" value="Genomic_DNA"/>
</dbReference>
<dbReference type="InterPro" id="IPR006569">
    <property type="entry name" value="CID_dom"/>
</dbReference>
<dbReference type="PROSITE" id="PS51391">
    <property type="entry name" value="CID"/>
    <property type="match status" value="1"/>
</dbReference>
<feature type="non-terminal residue" evidence="6">
    <location>
        <position position="1094"/>
    </location>
</feature>
<keyword evidence="1 2" id="KW-0694">RNA-binding</keyword>
<evidence type="ECO:0000259" key="5">
    <source>
        <dbReference type="PROSITE" id="PS51391"/>
    </source>
</evidence>
<dbReference type="CDD" id="cd12227">
    <property type="entry name" value="RRM_SCAF4_SCAF8"/>
    <property type="match status" value="1"/>
</dbReference>
<dbReference type="SUPFAM" id="SSF48464">
    <property type="entry name" value="ENTH/VHS domain"/>
    <property type="match status" value="1"/>
</dbReference>
<evidence type="ECO:0000256" key="3">
    <source>
        <dbReference type="SAM" id="MobiDB-lite"/>
    </source>
</evidence>
<dbReference type="OrthoDB" id="79367at2759"/>
<keyword evidence="7" id="KW-1185">Reference proteome</keyword>
<dbReference type="SUPFAM" id="SSF54928">
    <property type="entry name" value="RNA-binding domain, RBD"/>
    <property type="match status" value="1"/>
</dbReference>
<dbReference type="SMART" id="SM00582">
    <property type="entry name" value="RPR"/>
    <property type="match status" value="1"/>
</dbReference>
<feature type="compositionally biased region" description="Basic and acidic residues" evidence="3">
    <location>
        <begin position="970"/>
        <end position="981"/>
    </location>
</feature>
<dbReference type="PANTHER" id="PTHR23140:SF4">
    <property type="entry name" value="PROTEIN CBR-NRD-1"/>
    <property type="match status" value="1"/>
</dbReference>
<feature type="compositionally biased region" description="Pro residues" evidence="3">
    <location>
        <begin position="987"/>
        <end position="998"/>
    </location>
</feature>
<dbReference type="FunFam" id="1.25.40.90:FF:000004">
    <property type="entry name" value="splicing factor, arginine/serine-rich 15"/>
    <property type="match status" value="1"/>
</dbReference>
<feature type="domain" description="RRM" evidence="4">
    <location>
        <begin position="468"/>
        <end position="540"/>
    </location>
</feature>
<dbReference type="PANTHER" id="PTHR23140">
    <property type="entry name" value="RNA PROCESSING PROTEIN LD23810P"/>
    <property type="match status" value="1"/>
</dbReference>
<dbReference type="Gene3D" id="1.25.40.90">
    <property type="match status" value="1"/>
</dbReference>
<gene>
    <name evidence="6" type="primary">SCAF8</name>
    <name evidence="6" type="ORF">Bhyg_03809</name>
</gene>
<feature type="compositionally biased region" description="Polar residues" evidence="3">
    <location>
        <begin position="251"/>
        <end position="260"/>
    </location>
</feature>
<dbReference type="Pfam" id="PF00076">
    <property type="entry name" value="RRM_1"/>
    <property type="match status" value="1"/>
</dbReference>
<accession>A0A9Q0S7U3</accession>
<feature type="compositionally biased region" description="Basic residues" evidence="3">
    <location>
        <begin position="390"/>
        <end position="423"/>
    </location>
</feature>
<feature type="region of interest" description="Disordered" evidence="3">
    <location>
        <begin position="238"/>
        <end position="260"/>
    </location>
</feature>
<feature type="region of interest" description="Disordered" evidence="3">
    <location>
        <begin position="970"/>
        <end position="998"/>
    </location>
</feature>
<dbReference type="InterPro" id="IPR008942">
    <property type="entry name" value="ENTH_VHS"/>
</dbReference>
<dbReference type="InterPro" id="IPR012677">
    <property type="entry name" value="Nucleotide-bd_a/b_plait_sf"/>
</dbReference>
<name>A0A9Q0S7U3_9DIPT</name>
<dbReference type="AlphaFoldDB" id="A0A9Q0S7U3"/>
<evidence type="ECO:0000313" key="6">
    <source>
        <dbReference type="EMBL" id="KAJ6648579.1"/>
    </source>
</evidence>
<dbReference type="SMART" id="SM00360">
    <property type="entry name" value="RRM"/>
    <property type="match status" value="1"/>
</dbReference>
<dbReference type="PROSITE" id="PS50102">
    <property type="entry name" value="RRM"/>
    <property type="match status" value="1"/>
</dbReference>
<protein>
    <submittedName>
        <fullName evidence="6">SR-related and CTD-associated factor 8</fullName>
    </submittedName>
</protein>
<feature type="compositionally biased region" description="Basic and acidic residues" evidence="3">
    <location>
        <begin position="848"/>
        <end position="903"/>
    </location>
</feature>
<dbReference type="Pfam" id="PF04818">
    <property type="entry name" value="CID"/>
    <property type="match status" value="1"/>
</dbReference>
<dbReference type="Gene3D" id="3.30.70.330">
    <property type="match status" value="1"/>
</dbReference>
<dbReference type="Proteomes" id="UP001151699">
    <property type="component" value="Chromosome A"/>
</dbReference>
<feature type="region of interest" description="Disordered" evidence="3">
    <location>
        <begin position="365"/>
        <end position="451"/>
    </location>
</feature>
<comment type="caution">
    <text evidence="6">The sequence shown here is derived from an EMBL/GenBank/DDBJ whole genome shotgun (WGS) entry which is preliminary data.</text>
</comment>
<feature type="compositionally biased region" description="Polar residues" evidence="3">
    <location>
        <begin position="143"/>
        <end position="164"/>
    </location>
</feature>
<feature type="compositionally biased region" description="Basic and acidic residues" evidence="3">
    <location>
        <begin position="779"/>
        <end position="836"/>
    </location>
</feature>
<dbReference type="GO" id="GO:0005634">
    <property type="term" value="C:nucleus"/>
    <property type="evidence" value="ECO:0007669"/>
    <property type="project" value="TreeGrafter"/>
</dbReference>
<feature type="compositionally biased region" description="Basic and acidic residues" evidence="3">
    <location>
        <begin position="424"/>
        <end position="451"/>
    </location>
</feature>
<organism evidence="6 7">
    <name type="scientific">Pseudolycoriella hygida</name>
    <dbReference type="NCBI Taxonomy" id="35572"/>
    <lineage>
        <taxon>Eukaryota</taxon>
        <taxon>Metazoa</taxon>
        <taxon>Ecdysozoa</taxon>
        <taxon>Arthropoda</taxon>
        <taxon>Hexapoda</taxon>
        <taxon>Insecta</taxon>
        <taxon>Pterygota</taxon>
        <taxon>Neoptera</taxon>
        <taxon>Endopterygota</taxon>
        <taxon>Diptera</taxon>
        <taxon>Nematocera</taxon>
        <taxon>Sciaroidea</taxon>
        <taxon>Sciaridae</taxon>
        <taxon>Pseudolycoriella</taxon>
    </lineage>
</organism>
<feature type="compositionally biased region" description="Basic and acidic residues" evidence="3">
    <location>
        <begin position="1027"/>
        <end position="1040"/>
    </location>
</feature>
<dbReference type="CDD" id="cd16983">
    <property type="entry name" value="CID_SCAF8_like"/>
    <property type="match status" value="1"/>
</dbReference>
<feature type="compositionally biased region" description="Acidic residues" evidence="3">
    <location>
        <begin position="239"/>
        <end position="248"/>
    </location>
</feature>
<reference evidence="6" key="1">
    <citation type="submission" date="2022-07" db="EMBL/GenBank/DDBJ databases">
        <authorList>
            <person name="Trinca V."/>
            <person name="Uliana J.V.C."/>
            <person name="Torres T.T."/>
            <person name="Ward R.J."/>
            <person name="Monesi N."/>
        </authorList>
    </citation>
    <scope>NUCLEOTIDE SEQUENCE</scope>
    <source>
        <strain evidence="6">HSMRA1968</strain>
        <tissue evidence="6">Whole embryos</tissue>
    </source>
</reference>
<feature type="region of interest" description="Disordered" evidence="3">
    <location>
        <begin position="143"/>
        <end position="195"/>
    </location>
</feature>
<feature type="domain" description="CID" evidence="5">
    <location>
        <begin position="1"/>
        <end position="139"/>
    </location>
</feature>
<evidence type="ECO:0000259" key="4">
    <source>
        <dbReference type="PROSITE" id="PS50102"/>
    </source>
</evidence>
<feature type="region of interest" description="Disordered" evidence="3">
    <location>
        <begin position="1011"/>
        <end position="1094"/>
    </location>
</feature>
<proteinExistence type="predicted"/>
<evidence type="ECO:0000313" key="7">
    <source>
        <dbReference type="Proteomes" id="UP001151699"/>
    </source>
</evidence>
<dbReference type="InterPro" id="IPR035979">
    <property type="entry name" value="RBD_domain_sf"/>
</dbReference>
<feature type="region of interest" description="Disordered" evidence="3">
    <location>
        <begin position="744"/>
        <end position="915"/>
    </location>
</feature>